<evidence type="ECO:0000259" key="7">
    <source>
        <dbReference type="PROSITE" id="PS50123"/>
    </source>
</evidence>
<dbReference type="PANTHER" id="PTHR24422">
    <property type="entry name" value="CHEMOTAXIS PROTEIN METHYLTRANSFERASE"/>
    <property type="match status" value="1"/>
</dbReference>
<dbReference type="InterPro" id="IPR022642">
    <property type="entry name" value="CheR_C"/>
</dbReference>
<dbReference type="InterPro" id="IPR050903">
    <property type="entry name" value="Bact_Chemotaxis_MeTrfase"/>
</dbReference>
<dbReference type="Proteomes" id="UP000009080">
    <property type="component" value="Chromosome"/>
</dbReference>
<dbReference type="PROSITE" id="PS50123">
    <property type="entry name" value="CHER"/>
    <property type="match status" value="1"/>
</dbReference>
<accession>C5BRR6</accession>
<dbReference type="InterPro" id="IPR022641">
    <property type="entry name" value="CheR_N"/>
</dbReference>
<dbReference type="HOGENOM" id="CLU_025854_0_2_6"/>
<evidence type="ECO:0000313" key="9">
    <source>
        <dbReference type="Proteomes" id="UP000009080"/>
    </source>
</evidence>
<feature type="binding site" evidence="6">
    <location>
        <position position="157"/>
    </location>
    <ligand>
        <name>S-adenosyl-L-methionine</name>
        <dbReference type="ChEBI" id="CHEBI:59789"/>
    </ligand>
</feature>
<feature type="binding site" evidence="6">
    <location>
        <begin position="230"/>
        <end position="231"/>
    </location>
    <ligand>
        <name>S-adenosyl-L-methionine</name>
        <dbReference type="ChEBI" id="CHEBI:59789"/>
    </ligand>
</feature>
<dbReference type="PIRSF" id="PIRSF000410">
    <property type="entry name" value="CheR"/>
    <property type="match status" value="1"/>
</dbReference>
<dbReference type="STRING" id="377629.TERTU_1221"/>
<evidence type="ECO:0000256" key="6">
    <source>
        <dbReference type="PIRSR" id="PIRSR000410-1"/>
    </source>
</evidence>
<dbReference type="KEGG" id="ttu:TERTU_1221"/>
<keyword evidence="9" id="KW-1185">Reference proteome</keyword>
<evidence type="ECO:0000256" key="3">
    <source>
        <dbReference type="ARBA" id="ARBA00022679"/>
    </source>
</evidence>
<comment type="function">
    <text evidence="5">Methylation of the membrane-bound methyl-accepting chemotaxis proteins (MCP) to form gamma-glutamyl methyl ester residues in MCP.</text>
</comment>
<sequence length="287" mass="33083">MTANSDSHHSGRLQLDSREFNDFRDYLQKIAGIDLGHNKQYLVSTRIRRIMIDYQCETLGELTTKIKSPVNKELRQKVVDAMTTNETFWFRDLYPFEYFRNTLLPELTQNKTNNRIRIWSAACSSGQEPYSLSIVVEEFIRSQLGLSSLPLEIVATDLSSKVLENARNGEYDRLSIARGLSEQRLKTYFDQPDTDTWRVKNTVKQRISFKPLNLQESFVLLGRFDIVFCRNVLIYFSPELKKDILTRIHGAMKPGGYLFLGSSESLSGANDLFEMVHCNPGVVYRAI</sequence>
<evidence type="ECO:0000256" key="1">
    <source>
        <dbReference type="ARBA" id="ARBA00001541"/>
    </source>
</evidence>
<protein>
    <recommendedName>
        <fullName evidence="5">Chemotaxis protein methyltransferase</fullName>
        <ecNumber evidence="5">2.1.1.80</ecNumber>
    </recommendedName>
</protein>
<dbReference type="SMART" id="SM00138">
    <property type="entry name" value="MeTrc"/>
    <property type="match status" value="1"/>
</dbReference>
<name>C5BRR6_TERTT</name>
<feature type="domain" description="CheR-type methyltransferase" evidence="7">
    <location>
        <begin position="8"/>
        <end position="287"/>
    </location>
</feature>
<evidence type="ECO:0000313" key="8">
    <source>
        <dbReference type="EMBL" id="ACR14719.1"/>
    </source>
</evidence>
<dbReference type="RefSeq" id="WP_015820833.1">
    <property type="nucleotide sequence ID" value="NC_012997.1"/>
</dbReference>
<dbReference type="PRINTS" id="PR00996">
    <property type="entry name" value="CHERMTFRASE"/>
</dbReference>
<dbReference type="Gene3D" id="1.10.155.10">
    <property type="entry name" value="Chemotaxis receptor methyltransferase CheR, N-terminal domain"/>
    <property type="match status" value="1"/>
</dbReference>
<keyword evidence="2 5" id="KW-0489">Methyltransferase</keyword>
<feature type="binding site" evidence="6">
    <location>
        <position position="87"/>
    </location>
    <ligand>
        <name>S-adenosyl-L-methionine</name>
        <dbReference type="ChEBI" id="CHEBI:59789"/>
    </ligand>
</feature>
<dbReference type="PANTHER" id="PTHR24422:SF21">
    <property type="entry name" value="CHEMOTAXIS PROTEIN METHYLTRANSFERASE 1"/>
    <property type="match status" value="1"/>
</dbReference>
<dbReference type="CDD" id="cd02440">
    <property type="entry name" value="AdoMet_MTases"/>
    <property type="match status" value="1"/>
</dbReference>
<dbReference type="EMBL" id="CP001614">
    <property type="protein sequence ID" value="ACR14719.1"/>
    <property type="molecule type" value="Genomic_DNA"/>
</dbReference>
<feature type="binding site" evidence="6">
    <location>
        <begin position="213"/>
        <end position="214"/>
    </location>
    <ligand>
        <name>S-adenosyl-L-methionine</name>
        <dbReference type="ChEBI" id="CHEBI:59789"/>
    </ligand>
</feature>
<dbReference type="SUPFAM" id="SSF47757">
    <property type="entry name" value="Chemotaxis receptor methyltransferase CheR, N-terminal domain"/>
    <property type="match status" value="1"/>
</dbReference>
<dbReference type="InterPro" id="IPR029063">
    <property type="entry name" value="SAM-dependent_MTases_sf"/>
</dbReference>
<dbReference type="OrthoDB" id="9816309at2"/>
<evidence type="ECO:0000256" key="4">
    <source>
        <dbReference type="ARBA" id="ARBA00022691"/>
    </source>
</evidence>
<keyword evidence="3 5" id="KW-0808">Transferase</keyword>
<evidence type="ECO:0000256" key="5">
    <source>
        <dbReference type="PIRNR" id="PIRNR000410"/>
    </source>
</evidence>
<feature type="binding site" evidence="6">
    <location>
        <position position="91"/>
    </location>
    <ligand>
        <name>S-adenosyl-L-methionine</name>
        <dbReference type="ChEBI" id="CHEBI:59789"/>
    </ligand>
</feature>
<evidence type="ECO:0000256" key="2">
    <source>
        <dbReference type="ARBA" id="ARBA00022603"/>
    </source>
</evidence>
<dbReference type="SUPFAM" id="SSF53335">
    <property type="entry name" value="S-adenosyl-L-methionine-dependent methyltransferases"/>
    <property type="match status" value="1"/>
</dbReference>
<dbReference type="InterPro" id="IPR026024">
    <property type="entry name" value="Chemotaxis_MeTrfase_CheR"/>
</dbReference>
<dbReference type="GO" id="GO:0008983">
    <property type="term" value="F:protein-glutamate O-methyltransferase activity"/>
    <property type="evidence" value="ECO:0007669"/>
    <property type="project" value="UniProtKB-EC"/>
</dbReference>
<dbReference type="Pfam" id="PF03705">
    <property type="entry name" value="CheR_N"/>
    <property type="match status" value="1"/>
</dbReference>
<dbReference type="EC" id="2.1.1.80" evidence="5"/>
<gene>
    <name evidence="8" type="ordered locus">TERTU_1221</name>
</gene>
<comment type="catalytic activity">
    <reaction evidence="1 5">
        <text>L-glutamyl-[protein] + S-adenosyl-L-methionine = [protein]-L-glutamate 5-O-methyl ester + S-adenosyl-L-homocysteine</text>
        <dbReference type="Rhea" id="RHEA:24452"/>
        <dbReference type="Rhea" id="RHEA-COMP:10208"/>
        <dbReference type="Rhea" id="RHEA-COMP:10311"/>
        <dbReference type="ChEBI" id="CHEBI:29973"/>
        <dbReference type="ChEBI" id="CHEBI:57856"/>
        <dbReference type="ChEBI" id="CHEBI:59789"/>
        <dbReference type="ChEBI" id="CHEBI:82795"/>
        <dbReference type="EC" id="2.1.1.80"/>
    </reaction>
</comment>
<feature type="binding site" evidence="6">
    <location>
        <position position="128"/>
    </location>
    <ligand>
        <name>S-adenosyl-L-methionine</name>
        <dbReference type="ChEBI" id="CHEBI:59789"/>
    </ligand>
</feature>
<dbReference type="eggNOG" id="COG1352">
    <property type="taxonomic scope" value="Bacteria"/>
</dbReference>
<dbReference type="GO" id="GO:0032259">
    <property type="term" value="P:methylation"/>
    <property type="evidence" value="ECO:0007669"/>
    <property type="project" value="UniProtKB-KW"/>
</dbReference>
<proteinExistence type="predicted"/>
<reference evidence="8 9" key="1">
    <citation type="journal article" date="2009" name="PLoS ONE">
        <title>The complete genome of Teredinibacter turnerae T7901: an intracellular endosymbiont of marine wood-boring bivalves (shipworms).</title>
        <authorList>
            <person name="Yang J.C."/>
            <person name="Madupu R."/>
            <person name="Durkin A.S."/>
            <person name="Ekborg N.A."/>
            <person name="Pedamallu C.S."/>
            <person name="Hostetler J.B."/>
            <person name="Radune D."/>
            <person name="Toms B.S."/>
            <person name="Henrissat B."/>
            <person name="Coutinho P.M."/>
            <person name="Schwarz S."/>
            <person name="Field L."/>
            <person name="Trindade-Silva A.E."/>
            <person name="Soares C.A.G."/>
            <person name="Elshahawi S."/>
            <person name="Hanora A."/>
            <person name="Schmidt E.W."/>
            <person name="Haygood M.G."/>
            <person name="Posfai J."/>
            <person name="Benner J."/>
            <person name="Madinger C."/>
            <person name="Nove J."/>
            <person name="Anton B."/>
            <person name="Chaudhary K."/>
            <person name="Foster J."/>
            <person name="Holman A."/>
            <person name="Kumar S."/>
            <person name="Lessard P.A."/>
            <person name="Luyten Y.A."/>
            <person name="Slatko B."/>
            <person name="Wood N."/>
            <person name="Wu B."/>
            <person name="Teplitski M."/>
            <person name="Mougous J.D."/>
            <person name="Ward N."/>
            <person name="Eisen J.A."/>
            <person name="Badger J.H."/>
            <person name="Distel D.L."/>
        </authorList>
    </citation>
    <scope>NUCLEOTIDE SEQUENCE [LARGE SCALE GENOMIC DNA]</scope>
    <source>
        <strain evidence="9">ATCC 39867 / T7901</strain>
    </source>
</reference>
<dbReference type="Pfam" id="PF01739">
    <property type="entry name" value="CheR"/>
    <property type="match status" value="1"/>
</dbReference>
<keyword evidence="4 5" id="KW-0949">S-adenosyl-L-methionine</keyword>
<organism evidence="8 9">
    <name type="scientific">Teredinibacter turnerae (strain ATCC 39867 / T7901)</name>
    <dbReference type="NCBI Taxonomy" id="377629"/>
    <lineage>
        <taxon>Bacteria</taxon>
        <taxon>Pseudomonadati</taxon>
        <taxon>Pseudomonadota</taxon>
        <taxon>Gammaproteobacteria</taxon>
        <taxon>Cellvibrionales</taxon>
        <taxon>Cellvibrionaceae</taxon>
        <taxon>Teredinibacter</taxon>
    </lineage>
</organism>
<dbReference type="AlphaFoldDB" id="C5BRR6"/>
<dbReference type="InterPro" id="IPR036804">
    <property type="entry name" value="CheR_N_sf"/>
</dbReference>
<dbReference type="Gene3D" id="3.40.50.150">
    <property type="entry name" value="Vaccinia Virus protein VP39"/>
    <property type="match status" value="1"/>
</dbReference>
<feature type="binding site" evidence="6">
    <location>
        <position position="85"/>
    </location>
    <ligand>
        <name>S-adenosyl-L-methionine</name>
        <dbReference type="ChEBI" id="CHEBI:59789"/>
    </ligand>
</feature>
<dbReference type="InterPro" id="IPR000780">
    <property type="entry name" value="CheR_MeTrfase"/>
</dbReference>